<evidence type="ECO:0000256" key="1">
    <source>
        <dbReference type="SAM" id="SignalP"/>
    </source>
</evidence>
<evidence type="ECO:0000313" key="2">
    <source>
        <dbReference type="EMBL" id="KWS05659.1"/>
    </source>
</evidence>
<protein>
    <recommendedName>
        <fullName evidence="4">Secreted protein</fullName>
    </recommendedName>
</protein>
<organism evidence="2 3">
    <name type="scientific">Lysobacter capsici AZ78</name>
    <dbReference type="NCBI Taxonomy" id="1444315"/>
    <lineage>
        <taxon>Bacteria</taxon>
        <taxon>Pseudomonadati</taxon>
        <taxon>Pseudomonadota</taxon>
        <taxon>Gammaproteobacteria</taxon>
        <taxon>Lysobacterales</taxon>
        <taxon>Lysobacteraceae</taxon>
        <taxon>Lysobacter</taxon>
    </lineage>
</organism>
<feature type="signal peptide" evidence="1">
    <location>
        <begin position="1"/>
        <end position="23"/>
    </location>
</feature>
<proteinExistence type="predicted"/>
<dbReference type="RefSeq" id="WP_036105397.1">
    <property type="nucleotide sequence ID" value="NZ_JAJA02000001.1"/>
</dbReference>
<reference evidence="2 3" key="1">
    <citation type="journal article" date="2014" name="Genome Announc.">
        <title>Draft Genome Sequence of Lysobacter capsici AZ78, a Bacterium Antagonistic to Plant-Pathogenic Oomycetes.</title>
        <authorList>
            <person name="Puopolo G."/>
            <person name="Sonego P."/>
            <person name="Engelen K."/>
            <person name="Pertot I."/>
        </authorList>
    </citation>
    <scope>NUCLEOTIDE SEQUENCE [LARGE SCALE GENOMIC DNA]</scope>
    <source>
        <strain evidence="2 3">AZ78</strain>
    </source>
</reference>
<keyword evidence="3" id="KW-1185">Reference proteome</keyword>
<evidence type="ECO:0008006" key="4">
    <source>
        <dbReference type="Google" id="ProtNLM"/>
    </source>
</evidence>
<dbReference type="AlphaFoldDB" id="A0A108UAQ7"/>
<keyword evidence="1" id="KW-0732">Signal</keyword>
<dbReference type="Proteomes" id="UP000023435">
    <property type="component" value="Unassembled WGS sequence"/>
</dbReference>
<sequence>MIRATKLTMLCAFVFGLSFSATASTDYDLICLSSCQQTEIDKCRAAGGGDECNYVNFDHCYYQCSNIIP</sequence>
<feature type="chain" id="PRO_5007131815" description="Secreted protein" evidence="1">
    <location>
        <begin position="24"/>
        <end position="69"/>
    </location>
</feature>
<gene>
    <name evidence="2" type="ORF">AZ78_3211</name>
</gene>
<accession>A0A108UAQ7</accession>
<name>A0A108UAQ7_9GAMM</name>
<evidence type="ECO:0000313" key="3">
    <source>
        <dbReference type="Proteomes" id="UP000023435"/>
    </source>
</evidence>
<dbReference type="OrthoDB" id="6026818at2"/>
<comment type="caution">
    <text evidence="2">The sequence shown here is derived from an EMBL/GenBank/DDBJ whole genome shotgun (WGS) entry which is preliminary data.</text>
</comment>
<dbReference type="EMBL" id="JAJA02000001">
    <property type="protein sequence ID" value="KWS05659.1"/>
    <property type="molecule type" value="Genomic_DNA"/>
</dbReference>